<dbReference type="InterPro" id="IPR036962">
    <property type="entry name" value="Glyco_hydro_3_N_sf"/>
</dbReference>
<dbReference type="Gramene" id="mRNA:HanXRQr2_Chr02g0077891">
    <property type="protein sequence ID" value="mRNA:HanXRQr2_Chr02g0077891"/>
    <property type="gene ID" value="HanXRQr2_Chr02g0077891"/>
</dbReference>
<dbReference type="SUPFAM" id="SSF51445">
    <property type="entry name" value="(Trans)glycosidases"/>
    <property type="match status" value="1"/>
</dbReference>
<evidence type="ECO:0000259" key="2">
    <source>
        <dbReference type="Pfam" id="PF00933"/>
    </source>
</evidence>
<proteinExistence type="predicted"/>
<evidence type="ECO:0000256" key="1">
    <source>
        <dbReference type="ARBA" id="ARBA00022801"/>
    </source>
</evidence>
<dbReference type="EC" id="3.2.1.58" evidence="3"/>
<organism evidence="3 4">
    <name type="scientific">Helianthus annuus</name>
    <name type="common">Common sunflower</name>
    <dbReference type="NCBI Taxonomy" id="4232"/>
    <lineage>
        <taxon>Eukaryota</taxon>
        <taxon>Viridiplantae</taxon>
        <taxon>Streptophyta</taxon>
        <taxon>Embryophyta</taxon>
        <taxon>Tracheophyta</taxon>
        <taxon>Spermatophyta</taxon>
        <taxon>Magnoliopsida</taxon>
        <taxon>eudicotyledons</taxon>
        <taxon>Gunneridae</taxon>
        <taxon>Pentapetalae</taxon>
        <taxon>asterids</taxon>
        <taxon>campanulids</taxon>
        <taxon>Asterales</taxon>
        <taxon>Asteraceae</taxon>
        <taxon>Asteroideae</taxon>
        <taxon>Heliantheae alliance</taxon>
        <taxon>Heliantheae</taxon>
        <taxon>Helianthus</taxon>
    </lineage>
</organism>
<accession>A0A9K3JPP0</accession>
<dbReference type="AlphaFoldDB" id="A0A9K3JPP0"/>
<dbReference type="InterPro" id="IPR051915">
    <property type="entry name" value="Cellulose_Degrad_GH3"/>
</dbReference>
<reference evidence="3" key="1">
    <citation type="journal article" date="2017" name="Nature">
        <title>The sunflower genome provides insights into oil metabolism, flowering and Asterid evolution.</title>
        <authorList>
            <person name="Badouin H."/>
            <person name="Gouzy J."/>
            <person name="Grassa C.J."/>
            <person name="Murat F."/>
            <person name="Staton S.E."/>
            <person name="Cottret L."/>
            <person name="Lelandais-Briere C."/>
            <person name="Owens G.L."/>
            <person name="Carrere S."/>
            <person name="Mayjonade B."/>
            <person name="Legrand L."/>
            <person name="Gill N."/>
            <person name="Kane N.C."/>
            <person name="Bowers J.E."/>
            <person name="Hubner S."/>
            <person name="Bellec A."/>
            <person name="Berard A."/>
            <person name="Berges H."/>
            <person name="Blanchet N."/>
            <person name="Boniface M.C."/>
            <person name="Brunel D."/>
            <person name="Catrice O."/>
            <person name="Chaidir N."/>
            <person name="Claudel C."/>
            <person name="Donnadieu C."/>
            <person name="Faraut T."/>
            <person name="Fievet G."/>
            <person name="Helmstetter N."/>
            <person name="King M."/>
            <person name="Knapp S.J."/>
            <person name="Lai Z."/>
            <person name="Le Paslier M.C."/>
            <person name="Lippi Y."/>
            <person name="Lorenzon L."/>
            <person name="Mandel J.R."/>
            <person name="Marage G."/>
            <person name="Marchand G."/>
            <person name="Marquand E."/>
            <person name="Bret-Mestries E."/>
            <person name="Morien E."/>
            <person name="Nambeesan S."/>
            <person name="Nguyen T."/>
            <person name="Pegot-Espagnet P."/>
            <person name="Pouilly N."/>
            <person name="Raftis F."/>
            <person name="Sallet E."/>
            <person name="Schiex T."/>
            <person name="Thomas J."/>
            <person name="Vandecasteele C."/>
            <person name="Vares D."/>
            <person name="Vear F."/>
            <person name="Vautrin S."/>
            <person name="Crespi M."/>
            <person name="Mangin B."/>
            <person name="Burke J.M."/>
            <person name="Salse J."/>
            <person name="Munos S."/>
            <person name="Vincourt P."/>
            <person name="Rieseberg L.H."/>
            <person name="Langlade N.B."/>
        </authorList>
    </citation>
    <scope>NUCLEOTIDE SEQUENCE</scope>
    <source>
        <tissue evidence="3">Leaves</tissue>
    </source>
</reference>
<name>A0A9K3JPP0_HELAN</name>
<dbReference type="Pfam" id="PF00933">
    <property type="entry name" value="Glyco_hydro_3"/>
    <property type="match status" value="1"/>
</dbReference>
<dbReference type="GO" id="GO:0004338">
    <property type="term" value="F:glucan exo-1,3-beta-glucosidase activity"/>
    <property type="evidence" value="ECO:0007669"/>
    <property type="project" value="UniProtKB-EC"/>
</dbReference>
<keyword evidence="4" id="KW-1185">Reference proteome</keyword>
<dbReference type="EMBL" id="MNCJ02000317">
    <property type="protein sequence ID" value="KAF5819463.1"/>
    <property type="molecule type" value="Genomic_DNA"/>
</dbReference>
<dbReference type="PANTHER" id="PTHR30620:SF35">
    <property type="entry name" value="GLYCOSYL HYDROLASE FAMILY PROTEIN"/>
    <property type="match status" value="1"/>
</dbReference>
<dbReference type="InterPro" id="IPR001764">
    <property type="entry name" value="Glyco_hydro_3_N"/>
</dbReference>
<dbReference type="Proteomes" id="UP000215914">
    <property type="component" value="Unassembled WGS sequence"/>
</dbReference>
<sequence>MSSNIFYMIMDPMIYGIVADHSDNNVIYATIFPHNIGHIATRDTNLVKRIGATTIAEVRAIGISYAFAPCIDGILYQYSDDLQYIPGVTSFACFSGFHGWLGPMKPEPKPPKASVAQKRRRSFKVETVKPKELEDTVSKEKMETEKTIAKMFDVLKINKKVRLENLLGERWPGCDNGG</sequence>
<dbReference type="GO" id="GO:0005975">
    <property type="term" value="P:carbohydrate metabolic process"/>
    <property type="evidence" value="ECO:0007669"/>
    <property type="project" value="InterPro"/>
</dbReference>
<gene>
    <name evidence="3" type="ORF">HanXRQr2_Chr02g0077891</name>
</gene>
<dbReference type="Gene3D" id="3.20.20.300">
    <property type="entry name" value="Glycoside hydrolase, family 3, N-terminal domain"/>
    <property type="match status" value="1"/>
</dbReference>
<protein>
    <submittedName>
        <fullName evidence="3">Glucan 1,3-beta-glucosidase</fullName>
        <ecNumber evidence="3">3.2.1.58</ecNumber>
    </submittedName>
</protein>
<feature type="domain" description="Glycoside hydrolase family 3 N-terminal" evidence="2">
    <location>
        <begin position="26"/>
        <end position="72"/>
    </location>
</feature>
<reference evidence="3" key="2">
    <citation type="submission" date="2020-06" db="EMBL/GenBank/DDBJ databases">
        <title>Helianthus annuus Genome sequencing and assembly Release 2.</title>
        <authorList>
            <person name="Gouzy J."/>
            <person name="Langlade N."/>
            <person name="Munos S."/>
        </authorList>
    </citation>
    <scope>NUCLEOTIDE SEQUENCE</scope>
    <source>
        <tissue evidence="3">Leaves</tissue>
    </source>
</reference>
<evidence type="ECO:0000313" key="4">
    <source>
        <dbReference type="Proteomes" id="UP000215914"/>
    </source>
</evidence>
<keyword evidence="3" id="KW-0326">Glycosidase</keyword>
<keyword evidence="1 3" id="KW-0378">Hydrolase</keyword>
<dbReference type="PANTHER" id="PTHR30620">
    <property type="entry name" value="PERIPLASMIC BETA-GLUCOSIDASE-RELATED"/>
    <property type="match status" value="1"/>
</dbReference>
<dbReference type="InterPro" id="IPR017853">
    <property type="entry name" value="GH"/>
</dbReference>
<comment type="caution">
    <text evidence="3">The sequence shown here is derived from an EMBL/GenBank/DDBJ whole genome shotgun (WGS) entry which is preliminary data.</text>
</comment>
<evidence type="ECO:0000313" key="3">
    <source>
        <dbReference type="EMBL" id="KAF5819463.1"/>
    </source>
</evidence>